<protein>
    <submittedName>
        <fullName evidence="1">Uncharacterized protein</fullName>
    </submittedName>
</protein>
<evidence type="ECO:0000313" key="1">
    <source>
        <dbReference type="EMBL" id="CAG6781407.1"/>
    </source>
</evidence>
<name>A0A8D9F916_9HEMI</name>
<accession>A0A8D9F916</accession>
<dbReference type="EMBL" id="HBUF01622837">
    <property type="protein sequence ID" value="CAG6781407.1"/>
    <property type="molecule type" value="Transcribed_RNA"/>
</dbReference>
<organism evidence="1">
    <name type="scientific">Cacopsylla melanoneura</name>
    <dbReference type="NCBI Taxonomy" id="428564"/>
    <lineage>
        <taxon>Eukaryota</taxon>
        <taxon>Metazoa</taxon>
        <taxon>Ecdysozoa</taxon>
        <taxon>Arthropoda</taxon>
        <taxon>Hexapoda</taxon>
        <taxon>Insecta</taxon>
        <taxon>Pterygota</taxon>
        <taxon>Neoptera</taxon>
        <taxon>Paraneoptera</taxon>
        <taxon>Hemiptera</taxon>
        <taxon>Sternorrhyncha</taxon>
        <taxon>Psylloidea</taxon>
        <taxon>Psyllidae</taxon>
        <taxon>Psyllinae</taxon>
        <taxon>Cacopsylla</taxon>
    </lineage>
</organism>
<sequence>MDRKFETGFIFTKINLDFCLILKLPAGLSYFSGRLFSAGPRILGSRLSGSCLGSRLSGSCLGSRLLGSCLGSRLSGSCLGSRLSGSCLGSRLSGSCSLGSRGCWSRLDLPTLSLSSLGFLGRYSGSRSLEYFFSSGSNFPLDLTGLGV</sequence>
<dbReference type="AlphaFoldDB" id="A0A8D9F916"/>
<proteinExistence type="predicted"/>
<reference evidence="1" key="1">
    <citation type="submission" date="2021-05" db="EMBL/GenBank/DDBJ databases">
        <authorList>
            <person name="Alioto T."/>
            <person name="Alioto T."/>
            <person name="Gomez Garrido J."/>
        </authorList>
    </citation>
    <scope>NUCLEOTIDE SEQUENCE</scope>
</reference>